<dbReference type="Gene3D" id="2.70.98.10">
    <property type="match status" value="1"/>
</dbReference>
<dbReference type="EMBL" id="PZFK01000005">
    <property type="protein sequence ID" value="PTI30448.1"/>
    <property type="molecule type" value="Genomic_DNA"/>
</dbReference>
<dbReference type="AlphaFoldDB" id="A0A2T4PVI1"/>
<dbReference type="SUPFAM" id="SSF74650">
    <property type="entry name" value="Galactose mutarotase-like"/>
    <property type="match status" value="1"/>
</dbReference>
<dbReference type="GO" id="GO:0006006">
    <property type="term" value="P:glucose metabolic process"/>
    <property type="evidence" value="ECO:0007669"/>
    <property type="project" value="TreeGrafter"/>
</dbReference>
<organism evidence="1 2">
    <name type="scientific">Mammaliicoccus vitulinus</name>
    <dbReference type="NCBI Taxonomy" id="71237"/>
    <lineage>
        <taxon>Bacteria</taxon>
        <taxon>Bacillati</taxon>
        <taxon>Bacillota</taxon>
        <taxon>Bacilli</taxon>
        <taxon>Bacillales</taxon>
        <taxon>Staphylococcaceae</taxon>
        <taxon>Mammaliicoccus</taxon>
    </lineage>
</organism>
<accession>A0A2T4PVI1</accession>
<protein>
    <recommendedName>
        <fullName evidence="3">Aldose 1-epimerase</fullName>
    </recommendedName>
</protein>
<dbReference type="GO" id="GO:0030246">
    <property type="term" value="F:carbohydrate binding"/>
    <property type="evidence" value="ECO:0007669"/>
    <property type="project" value="InterPro"/>
</dbReference>
<reference evidence="1 2" key="1">
    <citation type="journal article" date="2016" name="Front. Microbiol.">
        <title>Comprehensive Phylogenetic Analysis of Bovine Non-aureus Staphylococci Species Based on Whole-Genome Sequencing.</title>
        <authorList>
            <person name="Naushad S."/>
            <person name="Barkema H.W."/>
            <person name="Luby C."/>
            <person name="Condas L.A."/>
            <person name="Nobrega D.B."/>
            <person name="Carson D.A."/>
            <person name="De Buck J."/>
        </authorList>
    </citation>
    <scope>NUCLEOTIDE SEQUENCE [LARGE SCALE GENOMIC DNA]</scope>
    <source>
        <strain evidence="1 2">SNUC 2204</strain>
    </source>
</reference>
<dbReference type="RefSeq" id="WP_107556739.1">
    <property type="nucleotide sequence ID" value="NZ_PZFF01000100.1"/>
</dbReference>
<dbReference type="Proteomes" id="UP000241209">
    <property type="component" value="Unassembled WGS sequence"/>
</dbReference>
<name>A0A2T4PVI1_9STAP</name>
<dbReference type="InterPro" id="IPR011013">
    <property type="entry name" value="Gal_mutarotase_sf_dom"/>
</dbReference>
<evidence type="ECO:0008006" key="3">
    <source>
        <dbReference type="Google" id="ProtNLM"/>
    </source>
</evidence>
<evidence type="ECO:0000313" key="2">
    <source>
        <dbReference type="Proteomes" id="UP000241209"/>
    </source>
</evidence>
<dbReference type="InterPro" id="IPR014718">
    <property type="entry name" value="GH-type_carb-bd"/>
</dbReference>
<dbReference type="GO" id="GO:0005737">
    <property type="term" value="C:cytoplasm"/>
    <property type="evidence" value="ECO:0007669"/>
    <property type="project" value="TreeGrafter"/>
</dbReference>
<comment type="caution">
    <text evidence="1">The sequence shown here is derived from an EMBL/GenBank/DDBJ whole genome shotgun (WGS) entry which is preliminary data.</text>
</comment>
<dbReference type="PANTHER" id="PTHR10091:SF0">
    <property type="entry name" value="GALACTOSE MUTAROTASE"/>
    <property type="match status" value="1"/>
</dbReference>
<dbReference type="PANTHER" id="PTHR10091">
    <property type="entry name" value="ALDOSE-1-EPIMERASE"/>
    <property type="match status" value="1"/>
</dbReference>
<dbReference type="GO" id="GO:0004034">
    <property type="term" value="F:aldose 1-epimerase activity"/>
    <property type="evidence" value="ECO:0007669"/>
    <property type="project" value="TreeGrafter"/>
</dbReference>
<sequence>MAFNIEILDEDKNIDLITIYDENSEIKFTNFGMRIVDWKVHNRSVILGPNENEDMIRYYEENPYFFGATVGRYGGRIENATFELNGQTYKLEQNDAQHNLHGGSNGLHTSVSDYEIINEDEVVTVIYTVDMQSDDDYFPGDIQIKVAHRYDLTQMMWTIHYEATSTEDTLFNPMNHVYFNLNRTNETIENHTIHNQIEFYPLKENQIVKSLNTVNINDELNKSILTFKDIFDSGLEQIEQFNGIDHPVKLENTSFNISNDELEIEMKTDQDHVVLFTLNDVDWNDEANTIHEHGGFTLEAQAIPDDIHLLGDKAPSILRSAKTYSSETSYQIKLKK</sequence>
<dbReference type="InterPro" id="IPR008183">
    <property type="entry name" value="Aldose_1/G6P_1-epimerase"/>
</dbReference>
<dbReference type="STRING" id="1167632.GCA_000286335_02026"/>
<proteinExistence type="predicted"/>
<gene>
    <name evidence="1" type="ORF">BU072_03325</name>
</gene>
<dbReference type="Pfam" id="PF01263">
    <property type="entry name" value="Aldose_epim"/>
    <property type="match status" value="1"/>
</dbReference>
<dbReference type="GO" id="GO:0033499">
    <property type="term" value="P:galactose catabolic process via UDP-galactose, Leloir pathway"/>
    <property type="evidence" value="ECO:0007669"/>
    <property type="project" value="TreeGrafter"/>
</dbReference>
<evidence type="ECO:0000313" key="1">
    <source>
        <dbReference type="EMBL" id="PTI30448.1"/>
    </source>
</evidence>